<evidence type="ECO:0000256" key="1">
    <source>
        <dbReference type="SAM" id="SignalP"/>
    </source>
</evidence>
<evidence type="ECO:0000313" key="3">
    <source>
        <dbReference type="Proteomes" id="UP000024635"/>
    </source>
</evidence>
<comment type="caution">
    <text evidence="2">The sequence shown here is derived from an EMBL/GenBank/DDBJ whole genome shotgun (WGS) entry which is preliminary data.</text>
</comment>
<gene>
    <name evidence="2" type="primary">Acey_s0067.g75</name>
    <name evidence="2" type="ORF">Y032_0067g75</name>
</gene>
<protein>
    <submittedName>
        <fullName evidence="2">Uncharacterized protein</fullName>
    </submittedName>
</protein>
<proteinExistence type="predicted"/>
<evidence type="ECO:0000313" key="2">
    <source>
        <dbReference type="EMBL" id="EYC08258.1"/>
    </source>
</evidence>
<feature type="chain" id="PRO_5001487742" evidence="1">
    <location>
        <begin position="17"/>
        <end position="228"/>
    </location>
</feature>
<dbReference type="AlphaFoldDB" id="A0A016U0V6"/>
<name>A0A016U0V6_9BILA</name>
<organism evidence="2 3">
    <name type="scientific">Ancylostoma ceylanicum</name>
    <dbReference type="NCBI Taxonomy" id="53326"/>
    <lineage>
        <taxon>Eukaryota</taxon>
        <taxon>Metazoa</taxon>
        <taxon>Ecdysozoa</taxon>
        <taxon>Nematoda</taxon>
        <taxon>Chromadorea</taxon>
        <taxon>Rhabditida</taxon>
        <taxon>Rhabditina</taxon>
        <taxon>Rhabditomorpha</taxon>
        <taxon>Strongyloidea</taxon>
        <taxon>Ancylostomatidae</taxon>
        <taxon>Ancylostomatinae</taxon>
        <taxon>Ancylostoma</taxon>
    </lineage>
</organism>
<keyword evidence="1" id="KW-0732">Signal</keyword>
<reference evidence="3" key="1">
    <citation type="journal article" date="2015" name="Nat. Genet.">
        <title>The genome and transcriptome of the zoonotic hookworm Ancylostoma ceylanicum identify infection-specific gene families.</title>
        <authorList>
            <person name="Schwarz E.M."/>
            <person name="Hu Y."/>
            <person name="Antoshechkin I."/>
            <person name="Miller M.M."/>
            <person name="Sternberg P.W."/>
            <person name="Aroian R.V."/>
        </authorList>
    </citation>
    <scope>NUCLEOTIDE SEQUENCE</scope>
    <source>
        <strain evidence="3">HY135</strain>
    </source>
</reference>
<feature type="signal peptide" evidence="1">
    <location>
        <begin position="1"/>
        <end position="16"/>
    </location>
</feature>
<sequence length="228" mass="26952">MLHIFIPLTCIQQLLASLHQLDLLDETPKAYGSSVEYTYEYDSSKHTQPIIKVTYEKLDEREVKKLLDRDYKRAEGVKSLPGFKRFGGEERGELIGRNDRYAMRTSWHQARKDPYRHSSYPDELFNFVRDSSDPWMNDFTVKNYHVPFDHNNYKNMPGIENFDKEGPPASVQELIEDMTSFMYKQTGDILSSHFPMFPNPFAEESPYKIPFPQIDVRKYNKQEQIYDK</sequence>
<keyword evidence="3" id="KW-1185">Reference proteome</keyword>
<dbReference type="Proteomes" id="UP000024635">
    <property type="component" value="Unassembled WGS sequence"/>
</dbReference>
<dbReference type="OrthoDB" id="10632458at2759"/>
<dbReference type="EMBL" id="JARK01001403">
    <property type="protein sequence ID" value="EYC08258.1"/>
    <property type="molecule type" value="Genomic_DNA"/>
</dbReference>
<accession>A0A016U0V6</accession>